<dbReference type="AlphaFoldDB" id="A0A9P0KJ62"/>
<evidence type="ECO:0000313" key="2">
    <source>
        <dbReference type="Proteomes" id="UP001152888"/>
    </source>
</evidence>
<dbReference type="Proteomes" id="UP001152888">
    <property type="component" value="Unassembled WGS sequence"/>
</dbReference>
<comment type="caution">
    <text evidence="1">The sequence shown here is derived from an EMBL/GenBank/DDBJ whole genome shotgun (WGS) entry which is preliminary data.</text>
</comment>
<organism evidence="1 2">
    <name type="scientific">Acanthoscelides obtectus</name>
    <name type="common">Bean weevil</name>
    <name type="synonym">Bruchus obtectus</name>
    <dbReference type="NCBI Taxonomy" id="200917"/>
    <lineage>
        <taxon>Eukaryota</taxon>
        <taxon>Metazoa</taxon>
        <taxon>Ecdysozoa</taxon>
        <taxon>Arthropoda</taxon>
        <taxon>Hexapoda</taxon>
        <taxon>Insecta</taxon>
        <taxon>Pterygota</taxon>
        <taxon>Neoptera</taxon>
        <taxon>Endopterygota</taxon>
        <taxon>Coleoptera</taxon>
        <taxon>Polyphaga</taxon>
        <taxon>Cucujiformia</taxon>
        <taxon>Chrysomeloidea</taxon>
        <taxon>Chrysomelidae</taxon>
        <taxon>Bruchinae</taxon>
        <taxon>Bruchini</taxon>
        <taxon>Acanthoscelides</taxon>
    </lineage>
</organism>
<dbReference type="EMBL" id="CAKOFQ010006800">
    <property type="protein sequence ID" value="CAH1972575.1"/>
    <property type="molecule type" value="Genomic_DNA"/>
</dbReference>
<protein>
    <submittedName>
        <fullName evidence="1">Uncharacterized protein</fullName>
    </submittedName>
</protein>
<dbReference type="OrthoDB" id="8123891at2759"/>
<gene>
    <name evidence="1" type="ORF">ACAOBT_LOCUS10072</name>
</gene>
<proteinExistence type="predicted"/>
<reference evidence="1" key="1">
    <citation type="submission" date="2022-03" db="EMBL/GenBank/DDBJ databases">
        <authorList>
            <person name="Sayadi A."/>
        </authorList>
    </citation>
    <scope>NUCLEOTIDE SEQUENCE</scope>
</reference>
<name>A0A9P0KJ62_ACAOB</name>
<accession>A0A9P0KJ62</accession>
<keyword evidence="2" id="KW-1185">Reference proteome</keyword>
<evidence type="ECO:0000313" key="1">
    <source>
        <dbReference type="EMBL" id="CAH1972575.1"/>
    </source>
</evidence>
<sequence>MDSHVAAAAAFVVLNGCMRRIKAHKAKRKRRWWKTPLNKSREILNKFTQSLFELRNAPRLDQKQIPSLYILKVDTLAEICFFCGYNASIMIEDMIREPSGWLENFLRMSYTDFLLNKVEHMQETPCRKLPIFSNANQVANQLFSKFPIYGTLLVYSIAQGANRNFMQLRNVTQRGLTVSYDVNSIEPVVFGELSLRRAFLKKTITVSGSFNVEEKRTEDYCQMNMEANSHRKMHSKIREEEVPHHTFPLPSERNIHAVIRGVHATLSETEIKEELQQRGYSPLHIIRLKRGGGVPMPLVVVILPKIEKSQQLFNEHELLGPRTIALNIAMRHAHYKKPVETRKYPQRQRYYLDHVLTRPNQVLHFYIKILLIPNGSSLQLCMTDDMT</sequence>